<keyword evidence="2" id="KW-1185">Reference proteome</keyword>
<dbReference type="AlphaFoldDB" id="A0A0J9X390"/>
<sequence length="636" mass="73811">MNLYTMLNLLFKVWCSCYRRNKNNNTSNNTSSSNLPHVLLLSHLPTEILSKIILELLNERALMKSISGTPQRGLLSIYKPLSELSTNRMIPLIQVNKFFYELVWTVTLNHSYWNQHLFKYEGYMRCLALFRTKPFVFTENMLQSKGIEPVNQFYLLGSLSQNQLRFVRHVVLERMPFLLSSVGRGLHRSFTIPKLQYLTTINIYATFVAVLANSYELAERKSWMSWIERYVRLNNSSIEPPPFTNCFLKQTNSLKEHSEILRLHYELLICQTIVNMIASLDHSVRCTITHSNNICMELKCLIWTFAKQNMISQVNSLVLCTSEDISCKECIEMLGLLKPEYLTVYYRCPAFISNELATILIEHNPNLRRVQIDNVDLQQLDFPANLEVLKTTSNPIFSKLNLPLGQKFTFLIELGLEFQSQVDKKCIQRKLLHLPTLQTLRVSGVLLPNIELISCILESNPTVTSLSIYYEGYYEHLETLYHSLRNVKLLNISYRSRLEYPHTLDFNLASILNVILRNTSSLAILLIHKRNRTGNLSFKNLAAKLCVEYEKSTKHLRYIYIYNSTTTYKRLDAPDLIPIFFDNTKDEICEMSPYNSGVKKLYKIDGAILGNKIDAGRCRLELDVCGIRKFFQKKMS</sequence>
<dbReference type="EMBL" id="CCBN010000001">
    <property type="protein sequence ID" value="CDO51547.1"/>
    <property type="molecule type" value="Genomic_DNA"/>
</dbReference>
<evidence type="ECO:0000313" key="2">
    <source>
        <dbReference type="Proteomes" id="UP000242525"/>
    </source>
</evidence>
<gene>
    <name evidence="1" type="ORF">BN980_GECA01s08034g</name>
</gene>
<dbReference type="SUPFAM" id="SSF52047">
    <property type="entry name" value="RNI-like"/>
    <property type="match status" value="1"/>
</dbReference>
<comment type="caution">
    <text evidence="1">The sequence shown here is derived from an EMBL/GenBank/DDBJ whole genome shotgun (WGS) entry which is preliminary data.</text>
</comment>
<organism evidence="1 2">
    <name type="scientific">Geotrichum candidum</name>
    <name type="common">Oospora lactis</name>
    <name type="synonym">Dipodascus geotrichum</name>
    <dbReference type="NCBI Taxonomy" id="1173061"/>
    <lineage>
        <taxon>Eukaryota</taxon>
        <taxon>Fungi</taxon>
        <taxon>Dikarya</taxon>
        <taxon>Ascomycota</taxon>
        <taxon>Saccharomycotina</taxon>
        <taxon>Dipodascomycetes</taxon>
        <taxon>Dipodascales</taxon>
        <taxon>Dipodascaceae</taxon>
        <taxon>Geotrichum</taxon>
    </lineage>
</organism>
<name>A0A0J9X390_GEOCN</name>
<dbReference type="Proteomes" id="UP000242525">
    <property type="component" value="Unassembled WGS sequence"/>
</dbReference>
<proteinExistence type="predicted"/>
<accession>A0A0J9X390</accession>
<protein>
    <submittedName>
        <fullName evidence="1">Uncharacterized protein</fullName>
    </submittedName>
</protein>
<reference evidence="1" key="1">
    <citation type="submission" date="2014-03" db="EMBL/GenBank/DDBJ databases">
        <authorList>
            <person name="Casaregola S."/>
        </authorList>
    </citation>
    <scope>NUCLEOTIDE SEQUENCE [LARGE SCALE GENOMIC DNA]</scope>
    <source>
        <strain evidence="1">CLIB 918</strain>
    </source>
</reference>
<evidence type="ECO:0000313" key="1">
    <source>
        <dbReference type="EMBL" id="CDO51547.1"/>
    </source>
</evidence>